<comment type="caution">
    <text evidence="1">The sequence shown here is derived from an EMBL/GenBank/DDBJ whole genome shotgun (WGS) entry which is preliminary data.</text>
</comment>
<reference evidence="1" key="1">
    <citation type="submission" date="2021-02" db="EMBL/GenBank/DDBJ databases">
        <authorList>
            <person name="Nowell W R."/>
        </authorList>
    </citation>
    <scope>NUCLEOTIDE SEQUENCE</scope>
</reference>
<gene>
    <name evidence="1" type="ORF">SMN809_LOCUS36747</name>
</gene>
<accession>A0A8S2Y9W9</accession>
<sequence length="59" mass="6939">VFFYGLQGLFHPARRVRDVYWKVYNTLYIGAQDSLVSAYPRIVDDSIRTTIDETELLKK</sequence>
<protein>
    <submittedName>
        <fullName evidence="1">Uncharacterized protein</fullName>
    </submittedName>
</protein>
<evidence type="ECO:0000313" key="2">
    <source>
        <dbReference type="Proteomes" id="UP000676336"/>
    </source>
</evidence>
<dbReference type="EMBL" id="CAJOBI010091398">
    <property type="protein sequence ID" value="CAF4544117.1"/>
    <property type="molecule type" value="Genomic_DNA"/>
</dbReference>
<dbReference type="Proteomes" id="UP000676336">
    <property type="component" value="Unassembled WGS sequence"/>
</dbReference>
<feature type="non-terminal residue" evidence="1">
    <location>
        <position position="59"/>
    </location>
</feature>
<proteinExistence type="predicted"/>
<dbReference type="PANTHER" id="PTHR12097">
    <property type="entry name" value="SPLICING FACTOR 3B, SUBUNIT 1-RELATED"/>
    <property type="match status" value="1"/>
</dbReference>
<dbReference type="InterPro" id="IPR038737">
    <property type="entry name" value="SF3b_su1-like"/>
</dbReference>
<feature type="non-terminal residue" evidence="1">
    <location>
        <position position="1"/>
    </location>
</feature>
<name>A0A8S2Y9W9_9BILA</name>
<dbReference type="GO" id="GO:0000245">
    <property type="term" value="P:spliceosomal complex assembly"/>
    <property type="evidence" value="ECO:0007669"/>
    <property type="project" value="InterPro"/>
</dbReference>
<organism evidence="1 2">
    <name type="scientific">Rotaria magnacalcarata</name>
    <dbReference type="NCBI Taxonomy" id="392030"/>
    <lineage>
        <taxon>Eukaryota</taxon>
        <taxon>Metazoa</taxon>
        <taxon>Spiralia</taxon>
        <taxon>Gnathifera</taxon>
        <taxon>Rotifera</taxon>
        <taxon>Eurotatoria</taxon>
        <taxon>Bdelloidea</taxon>
        <taxon>Philodinida</taxon>
        <taxon>Philodinidae</taxon>
        <taxon>Rotaria</taxon>
    </lineage>
</organism>
<evidence type="ECO:0000313" key="1">
    <source>
        <dbReference type="EMBL" id="CAF4544117.1"/>
    </source>
</evidence>
<dbReference type="AlphaFoldDB" id="A0A8S2Y9W9"/>
<dbReference type="GO" id="GO:0003729">
    <property type="term" value="F:mRNA binding"/>
    <property type="evidence" value="ECO:0007669"/>
    <property type="project" value="InterPro"/>
</dbReference>